<protein>
    <recommendedName>
        <fullName evidence="4">Flagellar hook-associated protein 1</fullName>
    </recommendedName>
</protein>
<dbReference type="GO" id="GO:0005198">
    <property type="term" value="F:structural molecule activity"/>
    <property type="evidence" value="ECO:0007669"/>
    <property type="project" value="InterPro"/>
</dbReference>
<dbReference type="EMBL" id="CP020465">
    <property type="protein sequence ID" value="ASP46575.1"/>
    <property type="molecule type" value="Genomic_DNA"/>
</dbReference>
<proteinExistence type="inferred from homology"/>
<dbReference type="Proteomes" id="UP000202259">
    <property type="component" value="Chromosome"/>
</dbReference>
<dbReference type="NCBIfam" id="TIGR02492">
    <property type="entry name" value="flgK_ends"/>
    <property type="match status" value="1"/>
</dbReference>
<dbReference type="InterPro" id="IPR001444">
    <property type="entry name" value="Flag_bb_rod_N"/>
</dbReference>
<evidence type="ECO:0000256" key="6">
    <source>
        <dbReference type="ARBA" id="ARBA00023143"/>
    </source>
</evidence>
<gene>
    <name evidence="11" type="primary">flgK</name>
    <name evidence="11" type="ORF">B5D82_01535</name>
</gene>
<dbReference type="OrthoDB" id="9802553at2"/>
<feature type="domain" description="Flagellar basal body rod protein N-terminal" evidence="7">
    <location>
        <begin position="7"/>
        <end position="36"/>
    </location>
</feature>
<keyword evidence="11" id="KW-0966">Cell projection</keyword>
<dbReference type="PRINTS" id="PR01005">
    <property type="entry name" value="FLGHOOKAP1"/>
</dbReference>
<evidence type="ECO:0000259" key="7">
    <source>
        <dbReference type="Pfam" id="PF00460"/>
    </source>
</evidence>
<feature type="domain" description="Flagellar hook-associated protein 1 D2-like" evidence="9">
    <location>
        <begin position="342"/>
        <end position="422"/>
    </location>
</feature>
<keyword evidence="11" id="KW-0282">Flagellum</keyword>
<feature type="domain" description="Flagellar hook-associated protein FlgK helical" evidence="10">
    <location>
        <begin position="93"/>
        <end position="327"/>
    </location>
</feature>
<dbReference type="Pfam" id="PF00460">
    <property type="entry name" value="Flg_bb_rod"/>
    <property type="match status" value="1"/>
</dbReference>
<evidence type="ECO:0000313" key="12">
    <source>
        <dbReference type="Proteomes" id="UP000202259"/>
    </source>
</evidence>
<organism evidence="11 12">
    <name type="scientific">Cognaticolwellia beringensis</name>
    <dbReference type="NCBI Taxonomy" id="1967665"/>
    <lineage>
        <taxon>Bacteria</taxon>
        <taxon>Pseudomonadati</taxon>
        <taxon>Pseudomonadota</taxon>
        <taxon>Gammaproteobacteria</taxon>
        <taxon>Alteromonadales</taxon>
        <taxon>Colwelliaceae</taxon>
        <taxon>Cognaticolwellia</taxon>
    </lineage>
</organism>
<dbReference type="GO" id="GO:0005576">
    <property type="term" value="C:extracellular region"/>
    <property type="evidence" value="ECO:0007669"/>
    <property type="project" value="UniProtKB-SubCell"/>
</dbReference>
<evidence type="ECO:0000313" key="11">
    <source>
        <dbReference type="EMBL" id="ASP46575.1"/>
    </source>
</evidence>
<evidence type="ECO:0000256" key="5">
    <source>
        <dbReference type="ARBA" id="ARBA00022525"/>
    </source>
</evidence>
<dbReference type="InterPro" id="IPR053927">
    <property type="entry name" value="FlgK_helical"/>
</dbReference>
<feature type="domain" description="Flagellar basal-body/hook protein C-terminal" evidence="8">
    <location>
        <begin position="635"/>
        <end position="672"/>
    </location>
</feature>
<name>A0A222G3T0_9GAMM</name>
<evidence type="ECO:0000256" key="2">
    <source>
        <dbReference type="ARBA" id="ARBA00004613"/>
    </source>
</evidence>
<accession>A0A222G3T0</accession>
<dbReference type="Pfam" id="PF21158">
    <property type="entry name" value="flgK_1st_1"/>
    <property type="match status" value="1"/>
</dbReference>
<dbReference type="AlphaFoldDB" id="A0A222G3T0"/>
<dbReference type="KEGG" id="cber:B5D82_01535"/>
<keyword evidence="11" id="KW-0969">Cilium</keyword>
<dbReference type="GO" id="GO:0044780">
    <property type="term" value="P:bacterial-type flagellum assembly"/>
    <property type="evidence" value="ECO:0007669"/>
    <property type="project" value="InterPro"/>
</dbReference>
<dbReference type="PANTHER" id="PTHR30033">
    <property type="entry name" value="FLAGELLAR HOOK-ASSOCIATED PROTEIN 1"/>
    <property type="match status" value="1"/>
</dbReference>
<evidence type="ECO:0000256" key="1">
    <source>
        <dbReference type="ARBA" id="ARBA00004365"/>
    </source>
</evidence>
<dbReference type="InterPro" id="IPR049119">
    <property type="entry name" value="FlgK_D2-like"/>
</dbReference>
<dbReference type="GO" id="GO:0009424">
    <property type="term" value="C:bacterial-type flagellum hook"/>
    <property type="evidence" value="ECO:0007669"/>
    <property type="project" value="InterPro"/>
</dbReference>
<comment type="similarity">
    <text evidence="3">Belongs to the flagella basal body rod proteins family.</text>
</comment>
<keyword evidence="12" id="KW-1185">Reference proteome</keyword>
<comment type="subcellular location">
    <subcellularLocation>
        <location evidence="1">Bacterial flagellum</location>
    </subcellularLocation>
    <subcellularLocation>
        <location evidence="2">Secreted</location>
    </subcellularLocation>
</comment>
<evidence type="ECO:0000259" key="9">
    <source>
        <dbReference type="Pfam" id="PF21158"/>
    </source>
</evidence>
<dbReference type="SUPFAM" id="SSF64518">
    <property type="entry name" value="Phase 1 flagellin"/>
    <property type="match status" value="1"/>
</dbReference>
<evidence type="ECO:0000256" key="4">
    <source>
        <dbReference type="ARBA" id="ARBA00016244"/>
    </source>
</evidence>
<evidence type="ECO:0000259" key="8">
    <source>
        <dbReference type="Pfam" id="PF06429"/>
    </source>
</evidence>
<dbReference type="InterPro" id="IPR010930">
    <property type="entry name" value="Flg_bb/hook_C_dom"/>
</dbReference>
<keyword evidence="5" id="KW-0964">Secreted</keyword>
<reference evidence="11 12" key="1">
    <citation type="submission" date="2017-08" db="EMBL/GenBank/DDBJ databases">
        <title>Complete genome of Colwellia sp. NB097-1, a psychrophile bacterium ioslated from Bering Sea.</title>
        <authorList>
            <person name="Chen X."/>
        </authorList>
    </citation>
    <scope>NUCLEOTIDE SEQUENCE [LARGE SCALE GENOMIC DNA]</scope>
    <source>
        <strain evidence="11 12">NB097-1</strain>
    </source>
</reference>
<evidence type="ECO:0000259" key="10">
    <source>
        <dbReference type="Pfam" id="PF22638"/>
    </source>
</evidence>
<dbReference type="InterPro" id="IPR002371">
    <property type="entry name" value="FlgK"/>
</dbReference>
<dbReference type="Pfam" id="PF06429">
    <property type="entry name" value="Flg_bbr_C"/>
    <property type="match status" value="1"/>
</dbReference>
<dbReference type="Pfam" id="PF22638">
    <property type="entry name" value="FlgK_D1"/>
    <property type="match status" value="1"/>
</dbReference>
<evidence type="ECO:0000256" key="3">
    <source>
        <dbReference type="ARBA" id="ARBA00009677"/>
    </source>
</evidence>
<sequence length="676" mass="71518">MSINLYQTGVSGLLSAQQQLATTGHNIANVNTEGYTRQRTEQGSAVGNYNGGNFVGSGTYVQDITRLYDQFSYKEQLLNKSNLGNADSISLDLNQLNEIMSFSSEAIGGAIDRFYQAVNGIADNPNDLGLRNIALSQANVLAKDFNSLNYNLDQLEKSTNGEIEQMASKISQISLDLAKINEQILQNKDLNLTGQPNDLLDKRDQLVNQLGEYTSVHTIEDTHGVMTVMIGNGATLVAGITPLTVSVEAGDPDALQTKLQLNSRNGKVALDASKLGGAIAAKIEYRDEHVAKARSELNLLAMAVSETLNQSQAKGLDLNAKQGLDIFTDINATNLQNSRVLASSKNTGTVQAGINITDVSLVPANDFTIKYDGTDYIMTNAQNGSTTTLVASSPGVYPTDYGFEFKVNSGTPSTDDRFTLRPTENSAALMKVTLTDPKSIAASSAIGVEADENNVSNGSVSIINVADPEVARSYTDGTNANIVVDVYETAPPPLPAPQTPTGIFEYRVYDAANPPPALTLATGTFAAGASAVIDMPPSPATPAFQIEIAGLPVGQGTLAREKFTISDAFGSGNATNANLMASTQEQQILGGGKQTFNQALASATAEVGSNASTAELVADTAQALFTQAYNRNQSNSGVNLDEEAANLLKYQQAYQASSQIISVANTIFDTLLAVSR</sequence>
<dbReference type="RefSeq" id="WP_081148666.1">
    <property type="nucleotide sequence ID" value="NZ_CP020465.1"/>
</dbReference>
<dbReference type="PANTHER" id="PTHR30033:SF1">
    <property type="entry name" value="FLAGELLAR HOOK-ASSOCIATED PROTEIN 1"/>
    <property type="match status" value="1"/>
</dbReference>
<keyword evidence="6" id="KW-0975">Bacterial flagellum</keyword>